<dbReference type="PANTHER" id="PTHR35894:SF1">
    <property type="entry name" value="PHOSPHORIBULOKINASE _ URIDINE KINASE FAMILY"/>
    <property type="match status" value="1"/>
</dbReference>
<evidence type="ECO:0000259" key="1">
    <source>
        <dbReference type="SMART" id="SM00382"/>
    </source>
</evidence>
<dbReference type="SMART" id="SM00382">
    <property type="entry name" value="AAA"/>
    <property type="match status" value="1"/>
</dbReference>
<feature type="domain" description="AAA+ ATPase" evidence="1">
    <location>
        <begin position="42"/>
        <end position="194"/>
    </location>
</feature>
<dbReference type="GO" id="GO:0016887">
    <property type="term" value="F:ATP hydrolysis activity"/>
    <property type="evidence" value="ECO:0007669"/>
    <property type="project" value="InterPro"/>
</dbReference>
<dbReference type="InterPro" id="IPR049945">
    <property type="entry name" value="AAA_22"/>
</dbReference>
<dbReference type="InterPro" id="IPR052026">
    <property type="entry name" value="ExeA_AAA_ATPase_DNA-bind"/>
</dbReference>
<dbReference type="RefSeq" id="WP_132292370.1">
    <property type="nucleotide sequence ID" value="NZ_SMFU01000008.1"/>
</dbReference>
<proteinExistence type="predicted"/>
<dbReference type="Proteomes" id="UP000294546">
    <property type="component" value="Unassembled WGS sequence"/>
</dbReference>
<dbReference type="SUPFAM" id="SSF52540">
    <property type="entry name" value="P-loop containing nucleoside triphosphate hydrolases"/>
    <property type="match status" value="1"/>
</dbReference>
<keyword evidence="3" id="KW-1185">Reference proteome</keyword>
<dbReference type="Gene3D" id="3.40.50.300">
    <property type="entry name" value="P-loop containing nucleotide triphosphate hydrolases"/>
    <property type="match status" value="1"/>
</dbReference>
<gene>
    <name evidence="2" type="ORF">CLV83_2418</name>
</gene>
<dbReference type="EMBL" id="SMFU01000008">
    <property type="protein sequence ID" value="TCK07547.1"/>
    <property type="molecule type" value="Genomic_DNA"/>
</dbReference>
<dbReference type="InterPro" id="IPR027417">
    <property type="entry name" value="P-loop_NTPase"/>
</dbReference>
<reference evidence="2 3" key="1">
    <citation type="submission" date="2019-03" db="EMBL/GenBank/DDBJ databases">
        <title>Genomic Encyclopedia of Archaeal and Bacterial Type Strains, Phase II (KMG-II): from individual species to whole genera.</title>
        <authorList>
            <person name="Goeker M."/>
        </authorList>
    </citation>
    <scope>NUCLEOTIDE SEQUENCE [LARGE SCALE GENOMIC DNA]</scope>
    <source>
        <strain evidence="2 3">DSM 27697</strain>
    </source>
</reference>
<dbReference type="InterPro" id="IPR003593">
    <property type="entry name" value="AAA+_ATPase"/>
</dbReference>
<accession>A0A4R1GGF6</accession>
<organism evidence="2 3">
    <name type="scientific">Marinobacterium mangrovicola</name>
    <dbReference type="NCBI Taxonomy" id="1476959"/>
    <lineage>
        <taxon>Bacteria</taxon>
        <taxon>Pseudomonadati</taxon>
        <taxon>Pseudomonadota</taxon>
        <taxon>Gammaproteobacteria</taxon>
        <taxon>Oceanospirillales</taxon>
        <taxon>Oceanospirillaceae</taxon>
        <taxon>Marinobacterium</taxon>
    </lineage>
</organism>
<dbReference type="AlphaFoldDB" id="A0A4R1GGF6"/>
<dbReference type="Pfam" id="PF13401">
    <property type="entry name" value="AAA_22"/>
    <property type="match status" value="1"/>
</dbReference>
<dbReference type="PANTHER" id="PTHR35894">
    <property type="entry name" value="GENERAL SECRETION PATHWAY PROTEIN A-RELATED"/>
    <property type="match status" value="1"/>
</dbReference>
<name>A0A4R1GGF6_9GAMM</name>
<dbReference type="OrthoDB" id="9780149at2"/>
<evidence type="ECO:0000313" key="2">
    <source>
        <dbReference type="EMBL" id="TCK07547.1"/>
    </source>
</evidence>
<evidence type="ECO:0000313" key="3">
    <source>
        <dbReference type="Proteomes" id="UP000294546"/>
    </source>
</evidence>
<sequence>MYEAFYGFKDKPFSLQTDPAHLYLGEVHAAAYAMLQYGLINKAGFTVITGEIGSGKTTLLAKLVDEIESSKRVGYLYHTHAGLGQLLPWVLYAFGQDYSSDNQIELYDRFVRFLHEEKKQGRQVILIVDEAQNLTLPLLEELRTLSNVNFGADQLIQLILVGQPELRDKLKHPSLKQFVQRIAVDYHVPALDAEETKSYVNHRLTSSGRTKPLFTSKAYAYIHRLSGGVPRIVNVICDTVLSFGFADEIELIDGKYIVSVIKSRAAGGLLALGYEPERRGQAKSHLLNASSLEEASSV</sequence>
<comment type="caution">
    <text evidence="2">The sequence shown here is derived from an EMBL/GenBank/DDBJ whole genome shotgun (WGS) entry which is preliminary data.</text>
</comment>
<protein>
    <submittedName>
        <fullName evidence="2">Type II secretory pathway predicted ATPase ExeA</fullName>
    </submittedName>
</protein>